<dbReference type="Gene3D" id="3.40.50.10420">
    <property type="entry name" value="NagB/RpiA/CoA transferase-like"/>
    <property type="match status" value="1"/>
</dbReference>
<sequence>MTKNELRARFRNIRHDYVSELGASARKAAAQAACDHLEAGLELPDTVAGYVAFGDELDPGPQLLRWREQGKRIALPAFANRKAPMAFWQWDAELLPGPLMDIPQPPGGSPAIDPALILVPLTAVDRSGNRIGQGAGYYDRKLAELGRKMTFTTVGFCWECQIADALPADPWDVPLDFIATPERLIAVAS</sequence>
<dbReference type="PANTHER" id="PTHR23407">
    <property type="entry name" value="ATPASE INHIBITOR/5-FORMYLTETRAHYDROFOLATE CYCLO-LIGASE"/>
    <property type="match status" value="1"/>
</dbReference>
<keyword evidence="5" id="KW-0460">Magnesium</keyword>
<evidence type="ECO:0000256" key="2">
    <source>
        <dbReference type="ARBA" id="ARBA00022741"/>
    </source>
</evidence>
<dbReference type="EMBL" id="JACJVJ010000001">
    <property type="protein sequence ID" value="MBC2777566.1"/>
    <property type="molecule type" value="Genomic_DNA"/>
</dbReference>
<feature type="binding site" evidence="4">
    <location>
        <position position="51"/>
    </location>
    <ligand>
        <name>substrate</name>
    </ligand>
</feature>
<dbReference type="PANTHER" id="PTHR23407:SF1">
    <property type="entry name" value="5-FORMYLTETRAHYDROFOLATE CYCLO-LIGASE"/>
    <property type="match status" value="1"/>
</dbReference>
<evidence type="ECO:0000256" key="5">
    <source>
        <dbReference type="RuleBase" id="RU361279"/>
    </source>
</evidence>
<dbReference type="AlphaFoldDB" id="A0A842HWS4"/>
<dbReference type="PIRSF" id="PIRSF006806">
    <property type="entry name" value="FTHF_cligase"/>
    <property type="match status" value="1"/>
</dbReference>
<dbReference type="GO" id="GO:0005524">
    <property type="term" value="F:ATP binding"/>
    <property type="evidence" value="ECO:0007669"/>
    <property type="project" value="UniProtKB-KW"/>
</dbReference>
<dbReference type="EC" id="6.3.3.2" evidence="5"/>
<feature type="binding site" evidence="4">
    <location>
        <begin position="130"/>
        <end position="138"/>
    </location>
    <ligand>
        <name>ATP</name>
        <dbReference type="ChEBI" id="CHEBI:30616"/>
    </ligand>
</feature>
<keyword evidence="3 4" id="KW-0067">ATP-binding</keyword>
<dbReference type="InterPro" id="IPR002698">
    <property type="entry name" value="FTHF_cligase"/>
</dbReference>
<evidence type="ECO:0000313" key="6">
    <source>
        <dbReference type="EMBL" id="MBC2777566.1"/>
    </source>
</evidence>
<dbReference type="GO" id="GO:0046872">
    <property type="term" value="F:metal ion binding"/>
    <property type="evidence" value="ECO:0007669"/>
    <property type="project" value="UniProtKB-KW"/>
</dbReference>
<proteinExistence type="inferred from homology"/>
<evidence type="ECO:0000256" key="4">
    <source>
        <dbReference type="PIRSR" id="PIRSR006806-1"/>
    </source>
</evidence>
<dbReference type="NCBIfam" id="TIGR02727">
    <property type="entry name" value="MTHFS_bact"/>
    <property type="match status" value="1"/>
</dbReference>
<dbReference type="GO" id="GO:0035999">
    <property type="term" value="P:tetrahydrofolate interconversion"/>
    <property type="evidence" value="ECO:0007669"/>
    <property type="project" value="TreeGrafter"/>
</dbReference>
<keyword evidence="7" id="KW-1185">Reference proteome</keyword>
<name>A0A842HWS4_9SPHN</name>
<reference evidence="6 7" key="1">
    <citation type="submission" date="2020-08" db="EMBL/GenBank/DDBJ databases">
        <title>Draft genome sequence of Parasphingopyxis sp. GrpM-11.</title>
        <authorList>
            <person name="Oh J."/>
            <person name="Roh D.-H."/>
        </authorList>
    </citation>
    <scope>NUCLEOTIDE SEQUENCE [LARGE SCALE GENOMIC DNA]</scope>
    <source>
        <strain evidence="6 7">GrpM-11</strain>
    </source>
</reference>
<protein>
    <recommendedName>
        <fullName evidence="5">5-formyltetrahydrofolate cyclo-ligase</fullName>
        <ecNumber evidence="5">6.3.3.2</ecNumber>
    </recommendedName>
</protein>
<dbReference type="SUPFAM" id="SSF100950">
    <property type="entry name" value="NagB/RpiA/CoA transferase-like"/>
    <property type="match status" value="1"/>
</dbReference>
<accession>A0A842HWS4</accession>
<dbReference type="InterPro" id="IPR037171">
    <property type="entry name" value="NagB/RpiA_transferase-like"/>
</dbReference>
<comment type="catalytic activity">
    <reaction evidence="5">
        <text>(6S)-5-formyl-5,6,7,8-tetrahydrofolate + ATP = (6R)-5,10-methenyltetrahydrofolate + ADP + phosphate</text>
        <dbReference type="Rhea" id="RHEA:10488"/>
        <dbReference type="ChEBI" id="CHEBI:30616"/>
        <dbReference type="ChEBI" id="CHEBI:43474"/>
        <dbReference type="ChEBI" id="CHEBI:57455"/>
        <dbReference type="ChEBI" id="CHEBI:57457"/>
        <dbReference type="ChEBI" id="CHEBI:456216"/>
        <dbReference type="EC" id="6.3.3.2"/>
    </reaction>
</comment>
<dbReference type="GO" id="GO:0030272">
    <property type="term" value="F:5-formyltetrahydrofolate cyclo-ligase activity"/>
    <property type="evidence" value="ECO:0007669"/>
    <property type="project" value="UniProtKB-EC"/>
</dbReference>
<keyword evidence="6" id="KW-0436">Ligase</keyword>
<dbReference type="Proteomes" id="UP000564378">
    <property type="component" value="Unassembled WGS sequence"/>
</dbReference>
<organism evidence="6 7">
    <name type="scientific">Parasphingopyxis marina</name>
    <dbReference type="NCBI Taxonomy" id="2761622"/>
    <lineage>
        <taxon>Bacteria</taxon>
        <taxon>Pseudomonadati</taxon>
        <taxon>Pseudomonadota</taxon>
        <taxon>Alphaproteobacteria</taxon>
        <taxon>Sphingomonadales</taxon>
        <taxon>Sphingomonadaceae</taxon>
        <taxon>Parasphingopyxis</taxon>
    </lineage>
</organism>
<evidence type="ECO:0000256" key="3">
    <source>
        <dbReference type="ARBA" id="ARBA00022840"/>
    </source>
</evidence>
<feature type="binding site" evidence="4">
    <location>
        <position position="56"/>
    </location>
    <ligand>
        <name>substrate</name>
    </ligand>
</feature>
<dbReference type="InterPro" id="IPR024185">
    <property type="entry name" value="FTHF_cligase-like_sf"/>
</dbReference>
<dbReference type="Pfam" id="PF01812">
    <property type="entry name" value="5-FTHF_cyc-lig"/>
    <property type="match status" value="1"/>
</dbReference>
<evidence type="ECO:0000256" key="1">
    <source>
        <dbReference type="ARBA" id="ARBA00010638"/>
    </source>
</evidence>
<comment type="caution">
    <text evidence="6">The sequence shown here is derived from an EMBL/GenBank/DDBJ whole genome shotgun (WGS) entry which is preliminary data.</text>
</comment>
<evidence type="ECO:0000313" key="7">
    <source>
        <dbReference type="Proteomes" id="UP000564378"/>
    </source>
</evidence>
<keyword evidence="5" id="KW-0479">Metal-binding</keyword>
<comment type="cofactor">
    <cofactor evidence="5">
        <name>Mg(2+)</name>
        <dbReference type="ChEBI" id="CHEBI:18420"/>
    </cofactor>
</comment>
<gene>
    <name evidence="6" type="ORF">H6P80_08025</name>
</gene>
<keyword evidence="2 4" id="KW-0547">Nucleotide-binding</keyword>
<feature type="binding site" evidence="4">
    <location>
        <begin position="3"/>
        <end position="7"/>
    </location>
    <ligand>
        <name>ATP</name>
        <dbReference type="ChEBI" id="CHEBI:30616"/>
    </ligand>
</feature>
<comment type="similarity">
    <text evidence="1 5">Belongs to the 5-formyltetrahydrofolate cyclo-ligase family.</text>
</comment>
<dbReference type="RefSeq" id="WP_185800766.1">
    <property type="nucleotide sequence ID" value="NZ_JACJVJ010000001.1"/>
</dbReference>
<dbReference type="GO" id="GO:0009396">
    <property type="term" value="P:folic acid-containing compound biosynthetic process"/>
    <property type="evidence" value="ECO:0007669"/>
    <property type="project" value="TreeGrafter"/>
</dbReference>